<dbReference type="GO" id="GO:0005856">
    <property type="term" value="C:cytoskeleton"/>
    <property type="evidence" value="ECO:0007669"/>
    <property type="project" value="TreeGrafter"/>
</dbReference>
<reference evidence="2 3" key="2">
    <citation type="submission" date="2018-11" db="EMBL/GenBank/DDBJ databases">
        <authorList>
            <consortium name="Pathogen Informatics"/>
        </authorList>
    </citation>
    <scope>NUCLEOTIDE SEQUENCE [LARGE SCALE GENOMIC DNA]</scope>
    <source>
        <strain evidence="2 3">Egypt</strain>
    </source>
</reference>
<proteinExistence type="predicted"/>
<organism evidence="4">
    <name type="scientific">Echinostoma caproni</name>
    <dbReference type="NCBI Taxonomy" id="27848"/>
    <lineage>
        <taxon>Eukaryota</taxon>
        <taxon>Metazoa</taxon>
        <taxon>Spiralia</taxon>
        <taxon>Lophotrochozoa</taxon>
        <taxon>Platyhelminthes</taxon>
        <taxon>Trematoda</taxon>
        <taxon>Digenea</taxon>
        <taxon>Plagiorchiida</taxon>
        <taxon>Echinostomata</taxon>
        <taxon>Echinostomatoidea</taxon>
        <taxon>Echinostomatidae</taxon>
        <taxon>Echinostoma</taxon>
    </lineage>
</organism>
<dbReference type="Proteomes" id="UP000272942">
    <property type="component" value="Unassembled WGS sequence"/>
</dbReference>
<feature type="compositionally biased region" description="Polar residues" evidence="1">
    <location>
        <begin position="341"/>
        <end position="350"/>
    </location>
</feature>
<keyword evidence="3" id="KW-1185">Reference proteome</keyword>
<reference evidence="4" key="1">
    <citation type="submission" date="2016-06" db="UniProtKB">
        <authorList>
            <consortium name="WormBaseParasite"/>
        </authorList>
    </citation>
    <scope>IDENTIFICATION</scope>
</reference>
<name>A0A183B6F7_9TREM</name>
<accession>A0A183B6F7</accession>
<evidence type="ECO:0000313" key="4">
    <source>
        <dbReference type="WBParaSite" id="ECPE_0001483201-mRNA-1"/>
    </source>
</evidence>
<feature type="compositionally biased region" description="Acidic residues" evidence="1">
    <location>
        <begin position="303"/>
        <end position="317"/>
    </location>
</feature>
<gene>
    <name evidence="2" type="ORF">ECPE_LOCUS14792</name>
</gene>
<feature type="compositionally biased region" description="Low complexity" evidence="1">
    <location>
        <begin position="260"/>
        <end position="278"/>
    </location>
</feature>
<evidence type="ECO:0000313" key="2">
    <source>
        <dbReference type="EMBL" id="VDP92064.1"/>
    </source>
</evidence>
<dbReference type="AlphaFoldDB" id="A0A183B6F7"/>
<dbReference type="PANTHER" id="PTHR23280">
    <property type="entry name" value="4.1 G PROTEIN"/>
    <property type="match status" value="1"/>
</dbReference>
<feature type="compositionally biased region" description="Low complexity" evidence="1">
    <location>
        <begin position="195"/>
        <end position="212"/>
    </location>
</feature>
<feature type="compositionally biased region" description="Polar residues" evidence="1">
    <location>
        <begin position="112"/>
        <end position="127"/>
    </location>
</feature>
<dbReference type="GO" id="GO:0031032">
    <property type="term" value="P:actomyosin structure organization"/>
    <property type="evidence" value="ECO:0007669"/>
    <property type="project" value="TreeGrafter"/>
</dbReference>
<evidence type="ECO:0000313" key="3">
    <source>
        <dbReference type="Proteomes" id="UP000272942"/>
    </source>
</evidence>
<dbReference type="WBParaSite" id="ECPE_0001483201-mRNA-1">
    <property type="protein sequence ID" value="ECPE_0001483201-mRNA-1"/>
    <property type="gene ID" value="ECPE_0001483201"/>
</dbReference>
<dbReference type="OrthoDB" id="6589456at2759"/>
<dbReference type="GO" id="GO:0005886">
    <property type="term" value="C:plasma membrane"/>
    <property type="evidence" value="ECO:0007669"/>
    <property type="project" value="TreeGrafter"/>
</dbReference>
<dbReference type="PANTHER" id="PTHR23280:SF21">
    <property type="entry name" value="PROTEIN 4.1 HOMOLOG"/>
    <property type="match status" value="1"/>
</dbReference>
<evidence type="ECO:0000256" key="1">
    <source>
        <dbReference type="SAM" id="MobiDB-lite"/>
    </source>
</evidence>
<protein>
    <submittedName>
        <fullName evidence="4">FA domain-containing protein</fullName>
    </submittedName>
</protein>
<feature type="region of interest" description="Disordered" evidence="1">
    <location>
        <begin position="112"/>
        <end position="350"/>
    </location>
</feature>
<sequence length="350" mass="38674">MANRLWKAAVEHHAFFRLKEARAPKGPPNPLNPTYAYTGRTFFQYRTMNINRPHPHFDRSLMKRRTASMPTGLNKTGSIHTLNRTHPRDMTVGRTQEADSLGIRRSGSAQMSLATAGHASSTGQLYSTVPRGADSHDGRSQISRMTSEVGGGRSLSYATGGRGSSTNNSRAHDYINYPKGQPAGGWHDEGGSMLSGSVVSKSTVRRSSISSRQSDRRKDRRPLSPVYVNAPARPGDAGETPSELDQVSSTWHTSDRSSSRRNPPRGGVPVLGGVMLPSQSSRSSQGVTPIPRSRHRQQHIQEEFEPEQLSDEAEEVEYYASEESHQEQHHSHTNKHRQPKSPANQIVSLR</sequence>
<dbReference type="EMBL" id="UZAN01058542">
    <property type="protein sequence ID" value="VDP92064.1"/>
    <property type="molecule type" value="Genomic_DNA"/>
</dbReference>